<protein>
    <submittedName>
        <fullName evidence="1">Uncharacterized protein</fullName>
    </submittedName>
</protein>
<comment type="caution">
    <text evidence="1">The sequence shown here is derived from an EMBL/GenBank/DDBJ whole genome shotgun (WGS) entry which is preliminary data.</text>
</comment>
<reference evidence="1 2" key="1">
    <citation type="journal article" date="2022" name="Allergy">
        <title>Genome assembly and annotation of Periplaneta americana reveal a comprehensive cockroach allergen profile.</title>
        <authorList>
            <person name="Wang L."/>
            <person name="Xiong Q."/>
            <person name="Saelim N."/>
            <person name="Wang L."/>
            <person name="Nong W."/>
            <person name="Wan A.T."/>
            <person name="Shi M."/>
            <person name="Liu X."/>
            <person name="Cao Q."/>
            <person name="Hui J.H.L."/>
            <person name="Sookrung N."/>
            <person name="Leung T.F."/>
            <person name="Tungtrongchitr A."/>
            <person name="Tsui S.K.W."/>
        </authorList>
    </citation>
    <scope>NUCLEOTIDE SEQUENCE [LARGE SCALE GENOMIC DNA]</scope>
    <source>
        <strain evidence="1">PWHHKU_190912</strain>
    </source>
</reference>
<accession>A0ABQ8U328</accession>
<gene>
    <name evidence="1" type="ORF">ANN_03405</name>
</gene>
<name>A0ABQ8U328_PERAM</name>
<evidence type="ECO:0000313" key="2">
    <source>
        <dbReference type="Proteomes" id="UP001148838"/>
    </source>
</evidence>
<keyword evidence="2" id="KW-1185">Reference proteome</keyword>
<sequence>MINFYNSASSKPTNGVIPSLKLAETKTRPWLPIPNTMTLSSTQQDLWKADLQIFTDGSKTDHHQLLTNHYRRIWNSTYINSEQGLYTKTFMPNIPHRLSLSLGPSYITTQFLTNHCRFRSYLYKMNKCPSPLCNCLEKPPQTALHLTTECSQFAGSRPKALWATPLHMVLKLHFNTIEIAAFLKHIFHTLQE</sequence>
<dbReference type="EMBL" id="JAJSOF020000001">
    <property type="protein sequence ID" value="KAJ4451924.1"/>
    <property type="molecule type" value="Genomic_DNA"/>
</dbReference>
<dbReference type="Proteomes" id="UP001148838">
    <property type="component" value="Unassembled WGS sequence"/>
</dbReference>
<evidence type="ECO:0000313" key="1">
    <source>
        <dbReference type="EMBL" id="KAJ4451924.1"/>
    </source>
</evidence>
<proteinExistence type="predicted"/>
<organism evidence="1 2">
    <name type="scientific">Periplaneta americana</name>
    <name type="common">American cockroach</name>
    <name type="synonym">Blatta americana</name>
    <dbReference type="NCBI Taxonomy" id="6978"/>
    <lineage>
        <taxon>Eukaryota</taxon>
        <taxon>Metazoa</taxon>
        <taxon>Ecdysozoa</taxon>
        <taxon>Arthropoda</taxon>
        <taxon>Hexapoda</taxon>
        <taxon>Insecta</taxon>
        <taxon>Pterygota</taxon>
        <taxon>Neoptera</taxon>
        <taxon>Polyneoptera</taxon>
        <taxon>Dictyoptera</taxon>
        <taxon>Blattodea</taxon>
        <taxon>Blattoidea</taxon>
        <taxon>Blattidae</taxon>
        <taxon>Blattinae</taxon>
        <taxon>Periplaneta</taxon>
    </lineage>
</organism>